<dbReference type="Proteomes" id="UP000032266">
    <property type="component" value="Chromosome"/>
</dbReference>
<keyword evidence="1" id="KW-0732">Signal</keyword>
<name>A0A0C5VEM6_9GAMM</name>
<evidence type="ECO:0000313" key="4">
    <source>
        <dbReference type="Proteomes" id="UP000032266"/>
    </source>
</evidence>
<protein>
    <recommendedName>
        <fullName evidence="2">Alginate export domain-containing protein</fullName>
    </recommendedName>
</protein>
<dbReference type="Pfam" id="PF13372">
    <property type="entry name" value="Alginate_exp"/>
    <property type="match status" value="1"/>
</dbReference>
<feature type="signal peptide" evidence="1">
    <location>
        <begin position="1"/>
        <end position="29"/>
    </location>
</feature>
<dbReference type="EMBL" id="CP007142">
    <property type="protein sequence ID" value="AJQ93017.1"/>
    <property type="molecule type" value="Genomic_DNA"/>
</dbReference>
<dbReference type="InterPro" id="IPR053728">
    <property type="entry name" value="Alginate_Permeability_Chnl"/>
</dbReference>
<feature type="chain" id="PRO_5002191121" description="Alginate export domain-containing protein" evidence="1">
    <location>
        <begin position="30"/>
        <end position="430"/>
    </location>
</feature>
<sequence length="430" mass="49200">MFWITRSTSIIALTFLCITLAMHSSSTSAQFHLTLNPYYLYDHNRDLNDNNSTHEAGVILKPEVDLNFNANWRGYFYGYGIYATSQETIDDNSGGNEAYVGLRELWLDWSGLTDYPGESIRVGRERLKDDDGVWTDSDISLLRWRWDTTLWHGTAGVAQKIDDFEDDDSPLPKDERDLLRFFASQRLQYSYHNYIEMRAMYVRGDDQSLYQPRLSWLGLGLDNDYFSATSDQALNYRLALLAVTGSDVPQRKRRDVNGWAADVGLRWRPSSIPMLAVGAQYAFASADGDRGFRSTGLESNRARFTGTQASFYRFNEALRAELYNLQAAAVYASLSTHEHWDISLVAQQFWLNDRDAGFRAAGLSIEPEGDGRQIGQGLDLVGSWYWDAGNRWPFESYLRTRASVFFPGDAFADDQDSLRSRFSLDWVNKW</sequence>
<dbReference type="HOGENOM" id="CLU_564755_0_0_6"/>
<evidence type="ECO:0000313" key="3">
    <source>
        <dbReference type="EMBL" id="AJQ93017.1"/>
    </source>
</evidence>
<dbReference type="InterPro" id="IPR025388">
    <property type="entry name" value="Alginate_export_dom"/>
</dbReference>
<dbReference type="KEGG" id="gsn:YC6258_00967"/>
<evidence type="ECO:0000259" key="2">
    <source>
        <dbReference type="Pfam" id="PF13372"/>
    </source>
</evidence>
<dbReference type="AlphaFoldDB" id="A0A0C5VEM6"/>
<dbReference type="STRING" id="1445510.YC6258_00967"/>
<keyword evidence="4" id="KW-1185">Reference proteome</keyword>
<accession>A0A0C5VEM6</accession>
<dbReference type="RefSeq" id="WP_044615934.1">
    <property type="nucleotide sequence ID" value="NZ_CP007142.1"/>
</dbReference>
<feature type="domain" description="Alginate export" evidence="2">
    <location>
        <begin position="41"/>
        <end position="421"/>
    </location>
</feature>
<organism evidence="3 4">
    <name type="scientific">Gynuella sunshinyii YC6258</name>
    <dbReference type="NCBI Taxonomy" id="1445510"/>
    <lineage>
        <taxon>Bacteria</taxon>
        <taxon>Pseudomonadati</taxon>
        <taxon>Pseudomonadota</taxon>
        <taxon>Gammaproteobacteria</taxon>
        <taxon>Oceanospirillales</taxon>
        <taxon>Saccharospirillaceae</taxon>
        <taxon>Gynuella</taxon>
    </lineage>
</organism>
<reference evidence="3 4" key="1">
    <citation type="submission" date="2014-01" db="EMBL/GenBank/DDBJ databases">
        <title>Full genme sequencing of cellulolytic bacterium Gynuella sunshinyii YC6258T gen. nov., sp. nov.</title>
        <authorList>
            <person name="Khan H."/>
            <person name="Chung E.J."/>
            <person name="Chung Y.R."/>
        </authorList>
    </citation>
    <scope>NUCLEOTIDE SEQUENCE [LARGE SCALE GENOMIC DNA]</scope>
    <source>
        <strain evidence="3 4">YC6258</strain>
    </source>
</reference>
<gene>
    <name evidence="3" type="ORF">YC6258_00967</name>
</gene>
<proteinExistence type="predicted"/>
<evidence type="ECO:0000256" key="1">
    <source>
        <dbReference type="SAM" id="SignalP"/>
    </source>
</evidence>
<dbReference type="Gene3D" id="2.40.160.100">
    <property type="match status" value="1"/>
</dbReference>